<evidence type="ECO:0000259" key="1">
    <source>
        <dbReference type="PROSITE" id="PS50222"/>
    </source>
</evidence>
<evidence type="ECO:0000313" key="3">
    <source>
        <dbReference type="Proteomes" id="UP001347796"/>
    </source>
</evidence>
<dbReference type="AlphaFoldDB" id="A0AAN8FYM9"/>
<keyword evidence="3" id="KW-1185">Reference proteome</keyword>
<dbReference type="EMBL" id="JAZGQO010000021">
    <property type="protein sequence ID" value="KAK6166917.1"/>
    <property type="molecule type" value="Genomic_DNA"/>
</dbReference>
<name>A0AAN8FYM9_PATCE</name>
<protein>
    <recommendedName>
        <fullName evidence="1">EF-hand domain-containing protein</fullName>
    </recommendedName>
</protein>
<accession>A0AAN8FYM9</accession>
<dbReference type="PROSITE" id="PS50222">
    <property type="entry name" value="EF_HAND_2"/>
    <property type="match status" value="1"/>
</dbReference>
<sequence length="92" mass="10464">MVGLVVPAESWLFGRRFRTRLRAFWQEIKPRVIQAGINKLMNGRSAEKVDLGNLAKSLDLDPKSDDFRDILTIIDTNGDDIITPEEVKTFFG</sequence>
<evidence type="ECO:0000313" key="2">
    <source>
        <dbReference type="EMBL" id="KAK6166917.1"/>
    </source>
</evidence>
<proteinExistence type="predicted"/>
<dbReference type="InterPro" id="IPR002048">
    <property type="entry name" value="EF_hand_dom"/>
</dbReference>
<feature type="domain" description="EF-hand" evidence="1">
    <location>
        <begin position="62"/>
        <end position="92"/>
    </location>
</feature>
<dbReference type="PROSITE" id="PS00018">
    <property type="entry name" value="EF_HAND_1"/>
    <property type="match status" value="1"/>
</dbReference>
<comment type="caution">
    <text evidence="2">The sequence shown here is derived from an EMBL/GenBank/DDBJ whole genome shotgun (WGS) entry which is preliminary data.</text>
</comment>
<dbReference type="Proteomes" id="UP001347796">
    <property type="component" value="Unassembled WGS sequence"/>
</dbReference>
<dbReference type="GO" id="GO:0005509">
    <property type="term" value="F:calcium ion binding"/>
    <property type="evidence" value="ECO:0007669"/>
    <property type="project" value="InterPro"/>
</dbReference>
<reference evidence="2 3" key="1">
    <citation type="submission" date="2024-01" db="EMBL/GenBank/DDBJ databases">
        <title>The genome of the rayed Mediterranean limpet Patella caerulea (Linnaeus, 1758).</title>
        <authorList>
            <person name="Anh-Thu Weber A."/>
            <person name="Halstead-Nussloch G."/>
        </authorList>
    </citation>
    <scope>NUCLEOTIDE SEQUENCE [LARGE SCALE GENOMIC DNA]</scope>
    <source>
        <strain evidence="2">AATW-2023a</strain>
        <tissue evidence="2">Whole specimen</tissue>
    </source>
</reference>
<gene>
    <name evidence="2" type="ORF">SNE40_023518</name>
</gene>
<organism evidence="2 3">
    <name type="scientific">Patella caerulea</name>
    <name type="common">Rayed Mediterranean limpet</name>
    <dbReference type="NCBI Taxonomy" id="87958"/>
    <lineage>
        <taxon>Eukaryota</taxon>
        <taxon>Metazoa</taxon>
        <taxon>Spiralia</taxon>
        <taxon>Lophotrochozoa</taxon>
        <taxon>Mollusca</taxon>
        <taxon>Gastropoda</taxon>
        <taxon>Patellogastropoda</taxon>
        <taxon>Patelloidea</taxon>
        <taxon>Patellidae</taxon>
        <taxon>Patella</taxon>
    </lineage>
</organism>
<dbReference type="InterPro" id="IPR018247">
    <property type="entry name" value="EF_Hand_1_Ca_BS"/>
</dbReference>